<keyword evidence="2" id="KW-1185">Reference proteome</keyword>
<dbReference type="PANTHER" id="PTHR34825:SF1">
    <property type="entry name" value="AAA-ATPASE-LIKE DOMAIN-CONTAINING PROTEIN"/>
    <property type="match status" value="1"/>
</dbReference>
<evidence type="ECO:0000313" key="2">
    <source>
        <dbReference type="Proteomes" id="UP001482154"/>
    </source>
</evidence>
<proteinExistence type="predicted"/>
<comment type="caution">
    <text evidence="1">The sequence shown here is derived from an EMBL/GenBank/DDBJ whole genome shotgun (WGS) entry which is preliminary data.</text>
</comment>
<reference evidence="1 2" key="1">
    <citation type="submission" date="2024-04" db="EMBL/GenBank/DDBJ databases">
        <title>Human intestinal bacterial collection.</title>
        <authorList>
            <person name="Pauvert C."/>
            <person name="Hitch T.C.A."/>
            <person name="Clavel T."/>
        </authorList>
    </citation>
    <scope>NUCLEOTIDE SEQUENCE [LARGE SCALE GENOMIC DNA]</scope>
    <source>
        <strain evidence="1 2">CLA-AA-H249</strain>
    </source>
</reference>
<evidence type="ECO:0000313" key="1">
    <source>
        <dbReference type="EMBL" id="MEQ2710671.1"/>
    </source>
</evidence>
<dbReference type="PANTHER" id="PTHR34825">
    <property type="entry name" value="CONSERVED PROTEIN, WITH A WEAK D-GALACTARATE DEHYDRATASE/ALTRONATE HYDROLASE DOMAIN"/>
    <property type="match status" value="1"/>
</dbReference>
<organism evidence="1 2">
    <name type="scientific">Anaerostipes amylophilus</name>
    <dbReference type="NCBI Taxonomy" id="2981779"/>
    <lineage>
        <taxon>Bacteria</taxon>
        <taxon>Bacillati</taxon>
        <taxon>Bacillota</taxon>
        <taxon>Clostridia</taxon>
        <taxon>Lachnospirales</taxon>
        <taxon>Lachnospiraceae</taxon>
        <taxon>Anaerostipes</taxon>
    </lineage>
</organism>
<dbReference type="EMBL" id="JBBNIN010000006">
    <property type="protein sequence ID" value="MEQ2710671.1"/>
    <property type="molecule type" value="Genomic_DNA"/>
</dbReference>
<gene>
    <name evidence="1" type="ORF">AAAU51_05730</name>
</gene>
<protein>
    <submittedName>
        <fullName evidence="1">Uncharacterized protein</fullName>
    </submittedName>
</protein>
<sequence length="159" mass="18642">MLETIFEECSQERFVFVLDEEVDQIYNIYKKITKNPKILRIELKEWYDGYRAAAGDYLYNPRSVVCALRDNQLANYWTSSGTYDSIFNYIKGNIADVRNDIVLMVAGERVPAKMQQYAATANDLYTKDQIYSAMVVYGLLTYEELPIEIPRKNWRNFSI</sequence>
<accession>A0ABV1ITY1</accession>
<name>A0ABV1ITY1_9FIRM</name>
<dbReference type="Proteomes" id="UP001482154">
    <property type="component" value="Unassembled WGS sequence"/>
</dbReference>
<dbReference type="RefSeq" id="WP_252196782.1">
    <property type="nucleotide sequence ID" value="NZ_JBBNIN010000006.1"/>
</dbReference>